<dbReference type="InterPro" id="IPR036291">
    <property type="entry name" value="NAD(P)-bd_dom_sf"/>
</dbReference>
<dbReference type="EMBL" id="CP001941">
    <property type="protein sequence ID" value="ADD08131.1"/>
    <property type="molecule type" value="Genomic_DNA"/>
</dbReference>
<dbReference type="PANTHER" id="PTHR43334:SF2">
    <property type="entry name" value="ACETATE--COA LIGASE [ADP-FORMING]"/>
    <property type="match status" value="1"/>
</dbReference>
<evidence type="ECO:0000313" key="8">
    <source>
        <dbReference type="Proteomes" id="UP000001400"/>
    </source>
</evidence>
<dbReference type="FunFam" id="3.30.1490.20:FF:000020">
    <property type="entry name" value="Protein lysine acetyltransferase"/>
    <property type="match status" value="1"/>
</dbReference>
<dbReference type="RefSeq" id="WP_008084432.1">
    <property type="nucleotide sequence ID" value="NC_013926.1"/>
</dbReference>
<evidence type="ECO:0000256" key="5">
    <source>
        <dbReference type="ARBA" id="ARBA00022840"/>
    </source>
</evidence>
<dbReference type="InterPro" id="IPR003781">
    <property type="entry name" value="CoA-bd"/>
</dbReference>
<keyword evidence="3" id="KW-0436">Ligase</keyword>
<dbReference type="GO" id="GO:0043758">
    <property type="term" value="F:acetate-CoA ligase (ADP-forming) activity"/>
    <property type="evidence" value="ECO:0007669"/>
    <property type="project" value="UniProtKB-EC"/>
</dbReference>
<evidence type="ECO:0000256" key="4">
    <source>
        <dbReference type="ARBA" id="ARBA00022741"/>
    </source>
</evidence>
<dbReference type="InterPro" id="IPR032875">
    <property type="entry name" value="Succ_CoA_lig_flav_dom"/>
</dbReference>
<dbReference type="Pfam" id="PF13607">
    <property type="entry name" value="Succ_CoA_lig"/>
    <property type="match status" value="1"/>
</dbReference>
<keyword evidence="4" id="KW-0547">Nucleotide-binding</keyword>
<dbReference type="Gene3D" id="3.30.1490.20">
    <property type="entry name" value="ATP-grasp fold, A domain"/>
    <property type="match status" value="1"/>
</dbReference>
<dbReference type="PROSITE" id="PS50975">
    <property type="entry name" value="ATP_GRASP"/>
    <property type="match status" value="1"/>
</dbReference>
<proteinExistence type="predicted"/>
<dbReference type="Proteomes" id="UP000001400">
    <property type="component" value="Chromosome"/>
</dbReference>
<reference evidence="7" key="1">
    <citation type="submission" date="2010-02" db="EMBL/GenBank/DDBJ databases">
        <title>Complete sequence of Aciduliprofundum boonei T469.</title>
        <authorList>
            <consortium name="US DOE Joint Genome Institute"/>
            <person name="Lucas S."/>
            <person name="Copeland A."/>
            <person name="Lapidus A."/>
            <person name="Cheng J.-F."/>
            <person name="Bruce D."/>
            <person name="Goodwin L."/>
            <person name="Pitluck S."/>
            <person name="Saunders E."/>
            <person name="Detter J.C."/>
            <person name="Han C."/>
            <person name="Tapia R."/>
            <person name="Land M."/>
            <person name="Hauser L."/>
            <person name="Kyrpides N."/>
            <person name="Mikhailova N."/>
            <person name="Flores G."/>
            <person name="Reysenbach A.-L."/>
            <person name="Woyke T."/>
        </authorList>
    </citation>
    <scope>NUCLEOTIDE SEQUENCE</scope>
    <source>
        <strain evidence="7">T469</strain>
    </source>
</reference>
<evidence type="ECO:0000313" key="7">
    <source>
        <dbReference type="EMBL" id="ADD08131.1"/>
    </source>
</evidence>
<dbReference type="STRING" id="439481.Aboo_0320"/>
<feature type="domain" description="ATP-grasp" evidence="6">
    <location>
        <begin position="488"/>
        <end position="524"/>
    </location>
</feature>
<organism evidence="7 8">
    <name type="scientific">Aciduliprofundum boonei (strain DSM 19572 / T469)</name>
    <dbReference type="NCBI Taxonomy" id="439481"/>
    <lineage>
        <taxon>Archaea</taxon>
        <taxon>Methanobacteriati</taxon>
        <taxon>Thermoplasmatota</taxon>
        <taxon>DHVE2 group</taxon>
        <taxon>Candidatus Aciduliprofundum</taxon>
    </lineage>
</organism>
<dbReference type="InterPro" id="IPR011761">
    <property type="entry name" value="ATP-grasp"/>
</dbReference>
<name>B5IDQ6_ACIB4</name>
<dbReference type="AlphaFoldDB" id="B5IDQ6"/>
<evidence type="ECO:0000256" key="3">
    <source>
        <dbReference type="ARBA" id="ARBA00022598"/>
    </source>
</evidence>
<dbReference type="SUPFAM" id="SSF51735">
    <property type="entry name" value="NAD(P)-binding Rossmann-fold domains"/>
    <property type="match status" value="1"/>
</dbReference>
<comment type="catalytic activity">
    <reaction evidence="1">
        <text>acetate + ATP + CoA = acetyl-CoA + ADP + phosphate</text>
        <dbReference type="Rhea" id="RHEA:15081"/>
        <dbReference type="ChEBI" id="CHEBI:30089"/>
        <dbReference type="ChEBI" id="CHEBI:30616"/>
        <dbReference type="ChEBI" id="CHEBI:43474"/>
        <dbReference type="ChEBI" id="CHEBI:57287"/>
        <dbReference type="ChEBI" id="CHEBI:57288"/>
        <dbReference type="ChEBI" id="CHEBI:456216"/>
        <dbReference type="EC" id="6.2.1.13"/>
    </reaction>
</comment>
<keyword evidence="5" id="KW-0067">ATP-binding</keyword>
<dbReference type="PANTHER" id="PTHR43334">
    <property type="entry name" value="ACETATE--COA LIGASE [ADP-FORMING]"/>
    <property type="match status" value="1"/>
</dbReference>
<dbReference type="SUPFAM" id="SSF56059">
    <property type="entry name" value="Glutathione synthetase ATP-binding domain-like"/>
    <property type="match status" value="1"/>
</dbReference>
<dbReference type="Gene3D" id="3.40.50.720">
    <property type="entry name" value="NAD(P)-binding Rossmann-like Domain"/>
    <property type="match status" value="1"/>
</dbReference>
<keyword evidence="8" id="KW-1185">Reference proteome</keyword>
<dbReference type="GeneID" id="8827262"/>
<protein>
    <recommendedName>
        <fullName evidence="2">acetate--CoA ligase (ADP-forming)</fullName>
        <ecNumber evidence="2">6.2.1.13</ecNumber>
    </recommendedName>
</protein>
<dbReference type="InterPro" id="IPR013815">
    <property type="entry name" value="ATP_grasp_subdomain_1"/>
</dbReference>
<dbReference type="SUPFAM" id="SSF52210">
    <property type="entry name" value="Succinyl-CoA synthetase domains"/>
    <property type="match status" value="2"/>
</dbReference>
<dbReference type="GO" id="GO:0005524">
    <property type="term" value="F:ATP binding"/>
    <property type="evidence" value="ECO:0007669"/>
    <property type="project" value="UniProtKB-UniRule"/>
</dbReference>
<dbReference type="EC" id="6.2.1.13" evidence="2"/>
<dbReference type="Pfam" id="PF13380">
    <property type="entry name" value="CoA_binding_2"/>
    <property type="match status" value="1"/>
</dbReference>
<evidence type="ECO:0000256" key="2">
    <source>
        <dbReference type="ARBA" id="ARBA00012957"/>
    </source>
</evidence>
<dbReference type="InterPro" id="IPR016102">
    <property type="entry name" value="Succinyl-CoA_synth-like"/>
</dbReference>
<dbReference type="eggNOG" id="arCOG01340">
    <property type="taxonomic scope" value="Archaea"/>
</dbReference>
<dbReference type="SMART" id="SM00881">
    <property type="entry name" value="CoA_binding"/>
    <property type="match status" value="1"/>
</dbReference>
<dbReference type="Pfam" id="PF19045">
    <property type="entry name" value="Ligase_CoA_2"/>
    <property type="match status" value="1"/>
</dbReference>
<gene>
    <name evidence="7" type="ordered locus">Aboo_0320</name>
</gene>
<evidence type="ECO:0000259" key="6">
    <source>
        <dbReference type="PROSITE" id="PS50975"/>
    </source>
</evidence>
<dbReference type="Pfam" id="PF13549">
    <property type="entry name" value="ATP-grasp_5"/>
    <property type="match status" value="1"/>
</dbReference>
<dbReference type="HOGENOM" id="CLU_007415_3_1_2"/>
<dbReference type="KEGG" id="abi:Aboo_0320"/>
<accession>B5IDQ6</accession>
<dbReference type="Gene3D" id="3.30.470.20">
    <property type="entry name" value="ATP-grasp fold, B domain"/>
    <property type="match status" value="1"/>
</dbReference>
<dbReference type="InterPro" id="IPR051538">
    <property type="entry name" value="Acyl-CoA_Synth/Transferase"/>
</dbReference>
<evidence type="ECO:0000256" key="1">
    <source>
        <dbReference type="ARBA" id="ARBA00001619"/>
    </source>
</evidence>
<dbReference type="OrthoDB" id="18103at2157"/>
<sequence>MENLDPIFKPKSIAIVGASRDPKAIGHQCVKNLIDSGYEGKIYPVNPKADEVAGLKCYHSVLDIPDKVDIALIVVPAKLVPAVTEECGKKGVKGLVIIASGFSEVGREDLEREVVDIAHKYGMRILGPNVVGIMNNPLHMNASFGPYLPYPGKAAMISQSGALLIAMDARTWVDKVGISHMISIGNMADLDFGDLINYFNKDEDTNVISLYIEGVKDGRKFLNACKNSKKPIIALKAGTSKRGAAAAASHTGSLAGSTKIYEAAFKQGHVVWAENLDALFDETMALALQKPMRGDNLLIITNGGGVGVLATDAAEKYGVPIKDAPDDLKLLMFKHMPEFGNPKNPVDLTGMADRPEYEGSIRDALKHDWVDGVVVLYCETSFTDPQNIAEGIYKAYKDSGVDKPIAVSLVGGERSVKAGEWLIENGIPYYNSPHAAVRALAALRTYGRYLEKASKEFVPYKVNKEKVEAIIGKAKACGRSLLTEPEAKEVFAAYGLPIPKGKMARNPEEAVKIARAVEYPVVMKIVSPNIVHKSDAGGVKVNIKNDDEVRKAFQEIIENAERYDPHAEIMGVYVQHMEPWGTETIIGSINDSQFGPTVMFGLGGIFVEILKDVTFRIAPFSKDEALDMVKEINGYGILKGARGEKPKDIEAIAEAVSRLSQLVWDFRDVIKEVDANPVIVYEKGLSVVDARIILKTGKSTKVTPKPLDKCS</sequence>
<dbReference type="GO" id="GO:0046872">
    <property type="term" value="F:metal ion binding"/>
    <property type="evidence" value="ECO:0007669"/>
    <property type="project" value="InterPro"/>
</dbReference>
<dbReference type="eggNOG" id="arCOG01338">
    <property type="taxonomic scope" value="Archaea"/>
</dbReference>
<dbReference type="Gene3D" id="3.40.50.261">
    <property type="entry name" value="Succinyl-CoA synthetase domains"/>
    <property type="match status" value="2"/>
</dbReference>
<dbReference type="InterPro" id="IPR043938">
    <property type="entry name" value="Ligase_CoA_dom"/>
</dbReference>